<evidence type="ECO:0000256" key="1">
    <source>
        <dbReference type="ARBA" id="ARBA00007320"/>
    </source>
</evidence>
<keyword evidence="3" id="KW-0687">Ribonucleoprotein</keyword>
<organism evidence="7 8">
    <name type="scientific">Romanomermis culicivorax</name>
    <name type="common">Nematode worm</name>
    <dbReference type="NCBI Taxonomy" id="13658"/>
    <lineage>
        <taxon>Eukaryota</taxon>
        <taxon>Metazoa</taxon>
        <taxon>Ecdysozoa</taxon>
        <taxon>Nematoda</taxon>
        <taxon>Enoplea</taxon>
        <taxon>Dorylaimia</taxon>
        <taxon>Mermithida</taxon>
        <taxon>Mermithoidea</taxon>
        <taxon>Mermithidae</taxon>
        <taxon>Romanomermis</taxon>
    </lineage>
</organism>
<comment type="similarity">
    <text evidence="1">Belongs to the universal ribosomal protein uL15 family.</text>
</comment>
<dbReference type="GO" id="GO:0003735">
    <property type="term" value="F:structural constituent of ribosome"/>
    <property type="evidence" value="ECO:0007669"/>
    <property type="project" value="InterPro"/>
</dbReference>
<accession>A0A915IGR6</accession>
<dbReference type="Proteomes" id="UP000887565">
    <property type="component" value="Unplaced"/>
</dbReference>
<proteinExistence type="inferred from homology"/>
<dbReference type="PANTHER" id="PTHR12934:SF11">
    <property type="entry name" value="LARGE RIBOSOMAL SUBUNIT PROTEIN UL15M"/>
    <property type="match status" value="1"/>
</dbReference>
<reference evidence="8" key="1">
    <citation type="submission" date="2022-11" db="UniProtKB">
        <authorList>
            <consortium name="WormBaseParasite"/>
        </authorList>
    </citation>
    <scope>IDENTIFICATION</scope>
</reference>
<evidence type="ECO:0000259" key="6">
    <source>
        <dbReference type="Pfam" id="PF00828"/>
    </source>
</evidence>
<dbReference type="InterPro" id="IPR005749">
    <property type="entry name" value="Ribosomal_uL15_bac-type"/>
</dbReference>
<evidence type="ECO:0000256" key="3">
    <source>
        <dbReference type="ARBA" id="ARBA00023274"/>
    </source>
</evidence>
<dbReference type="GO" id="GO:0006412">
    <property type="term" value="P:translation"/>
    <property type="evidence" value="ECO:0007669"/>
    <property type="project" value="InterPro"/>
</dbReference>
<protein>
    <recommendedName>
        <fullName evidence="4">Large ribosomal subunit protein uL15m</fullName>
    </recommendedName>
    <alternativeName>
        <fullName evidence="5">39S ribosomal protein L15, mitochondrial</fullName>
    </alternativeName>
</protein>
<keyword evidence="7" id="KW-1185">Reference proteome</keyword>
<dbReference type="InterPro" id="IPR021131">
    <property type="entry name" value="Ribosomal_uL15/eL18"/>
</dbReference>
<dbReference type="OMA" id="NEGHXIL"/>
<dbReference type="WBParaSite" id="nRc.2.0.1.t13305-RA">
    <property type="protein sequence ID" value="nRc.2.0.1.t13305-RA"/>
    <property type="gene ID" value="nRc.2.0.1.g13305"/>
</dbReference>
<dbReference type="InterPro" id="IPR036227">
    <property type="entry name" value="Ribosomal_uL15/eL18_sf"/>
</dbReference>
<dbReference type="PANTHER" id="PTHR12934">
    <property type="entry name" value="50S RIBOSOMAL PROTEIN L15"/>
    <property type="match status" value="1"/>
</dbReference>
<evidence type="ECO:0000256" key="2">
    <source>
        <dbReference type="ARBA" id="ARBA00022980"/>
    </source>
</evidence>
<evidence type="ECO:0000313" key="7">
    <source>
        <dbReference type="Proteomes" id="UP000887565"/>
    </source>
</evidence>
<feature type="domain" description="Large ribosomal subunit protein uL15/eL18" evidence="6">
    <location>
        <begin position="7"/>
        <end position="32"/>
    </location>
</feature>
<evidence type="ECO:0000256" key="5">
    <source>
        <dbReference type="ARBA" id="ARBA00035423"/>
    </source>
</evidence>
<evidence type="ECO:0000313" key="8">
    <source>
        <dbReference type="WBParaSite" id="nRc.2.0.1.t13305-RA"/>
    </source>
</evidence>
<dbReference type="SUPFAM" id="SSF52080">
    <property type="entry name" value="Ribosomal proteins L15p and L18e"/>
    <property type="match status" value="1"/>
</dbReference>
<name>A0A915IGR6_ROMCU</name>
<sequence length="154" mass="17473">GADIFAAKINIEVQWASEAAIAAVERNGGKITCAYFDPISLDALIDPMKFFERGEPIPKRSFPPMEIIHYYIDPRLRGYLCDPSKLESAKIELSQKYGYKLPDIRQDPDYDSLFGPSKDPLQVFYGLQPGWVVNMKDSSILKPKDEDLVSYYNS</sequence>
<dbReference type="AlphaFoldDB" id="A0A915IGR6"/>
<evidence type="ECO:0000256" key="4">
    <source>
        <dbReference type="ARBA" id="ARBA00035299"/>
    </source>
</evidence>
<keyword evidence="2" id="KW-0689">Ribosomal protein</keyword>
<dbReference type="Pfam" id="PF00828">
    <property type="entry name" value="Ribosomal_L27A"/>
    <property type="match status" value="1"/>
</dbReference>
<dbReference type="GO" id="GO:0005762">
    <property type="term" value="C:mitochondrial large ribosomal subunit"/>
    <property type="evidence" value="ECO:0007669"/>
    <property type="project" value="TreeGrafter"/>
</dbReference>